<dbReference type="InterPro" id="IPR036378">
    <property type="entry name" value="FAS1_dom_sf"/>
</dbReference>
<dbReference type="EMBL" id="KN846969">
    <property type="protein sequence ID" value="KIW85337.1"/>
    <property type="molecule type" value="Genomic_DNA"/>
</dbReference>
<dbReference type="InterPro" id="IPR000782">
    <property type="entry name" value="FAS1_domain"/>
</dbReference>
<evidence type="ECO:0000259" key="3">
    <source>
        <dbReference type="PROSITE" id="PS50213"/>
    </source>
</evidence>
<evidence type="ECO:0000313" key="4">
    <source>
        <dbReference type="EMBL" id="KIW85337.1"/>
    </source>
</evidence>
<feature type="transmembrane region" description="Helical" evidence="1">
    <location>
        <begin position="364"/>
        <end position="385"/>
    </location>
</feature>
<evidence type="ECO:0000256" key="1">
    <source>
        <dbReference type="SAM" id="Phobius"/>
    </source>
</evidence>
<dbReference type="InterPro" id="IPR050904">
    <property type="entry name" value="Adhesion/Biosynth-related"/>
</dbReference>
<dbReference type="VEuPathDB" id="FungiDB:Z517_00727"/>
<dbReference type="GO" id="GO:0000329">
    <property type="term" value="C:fungal-type vacuole membrane"/>
    <property type="evidence" value="ECO:0007669"/>
    <property type="project" value="TreeGrafter"/>
</dbReference>
<dbReference type="RefSeq" id="XP_013289145.1">
    <property type="nucleotide sequence ID" value="XM_013433691.1"/>
</dbReference>
<feature type="domain" description="FAS1" evidence="3">
    <location>
        <begin position="183"/>
        <end position="311"/>
    </location>
</feature>
<dbReference type="Proteomes" id="UP000053029">
    <property type="component" value="Unassembled WGS sequence"/>
</dbReference>
<dbReference type="PANTHER" id="PTHR10900:SF77">
    <property type="entry name" value="FI19380P1"/>
    <property type="match status" value="1"/>
</dbReference>
<evidence type="ECO:0000313" key="5">
    <source>
        <dbReference type="Proteomes" id="UP000053029"/>
    </source>
</evidence>
<feature type="domain" description="FAS1" evidence="3">
    <location>
        <begin position="26"/>
        <end position="158"/>
    </location>
</feature>
<reference evidence="4 5" key="1">
    <citation type="submission" date="2015-01" db="EMBL/GenBank/DDBJ databases">
        <title>The Genome Sequence of Fonsecaea pedrosoi CBS 271.37.</title>
        <authorList>
            <consortium name="The Broad Institute Genomics Platform"/>
            <person name="Cuomo C."/>
            <person name="de Hoog S."/>
            <person name="Gorbushina A."/>
            <person name="Stielow B."/>
            <person name="Teixiera M."/>
            <person name="Abouelleil A."/>
            <person name="Chapman S.B."/>
            <person name="Priest M."/>
            <person name="Young S.K."/>
            <person name="Wortman J."/>
            <person name="Nusbaum C."/>
            <person name="Birren B."/>
        </authorList>
    </citation>
    <scope>NUCLEOTIDE SEQUENCE [LARGE SCALE GENOMIC DNA]</scope>
    <source>
        <strain evidence="4 5">CBS 271.37</strain>
    </source>
</reference>
<keyword evidence="1" id="KW-0812">Transmembrane</keyword>
<dbReference type="Gene3D" id="2.30.180.10">
    <property type="entry name" value="FAS1 domain"/>
    <property type="match status" value="2"/>
</dbReference>
<dbReference type="PANTHER" id="PTHR10900">
    <property type="entry name" value="PERIOSTIN-RELATED"/>
    <property type="match status" value="1"/>
</dbReference>
<name>A0A0D2FFA5_9EURO</name>
<protein>
    <submittedName>
        <fullName evidence="4">Unplaced genomic scaffold supercont1.1, whole genome shotgun sequence</fullName>
    </submittedName>
</protein>
<dbReference type="GO" id="GO:0016236">
    <property type="term" value="P:macroautophagy"/>
    <property type="evidence" value="ECO:0007669"/>
    <property type="project" value="TreeGrafter"/>
</dbReference>
<keyword evidence="2" id="KW-0732">Signal</keyword>
<feature type="chain" id="PRO_5002253039" evidence="2">
    <location>
        <begin position="23"/>
        <end position="426"/>
    </location>
</feature>
<dbReference type="PROSITE" id="PS50213">
    <property type="entry name" value="FAS1"/>
    <property type="match status" value="2"/>
</dbReference>
<dbReference type="SUPFAM" id="SSF82153">
    <property type="entry name" value="FAS1 domain"/>
    <property type="match status" value="2"/>
</dbReference>
<dbReference type="HOGENOM" id="CLU_031281_2_2_1"/>
<dbReference type="STRING" id="1442368.A0A0D2FFA5"/>
<sequence length="426" mass="45291">MFEHILAIFVCCCALATTAATAEETKKSILETIKSTPELSSLAARLDDFPSFTSLLEREQITLLALDNAALSETAENITESFWQYHVLDGSFPTFPTNWTQYLPSMLQVDGSTEFVVAQTSLLSGTTTFWSGAQRTSYTTGNVTSCSNGVIHVIQRALALPGNFSSTYAQSVLIKNPSPFSTTNTSGGGVVEDVNVNVVKNGSTRIKSIDSLSGITVFLPITHAFQAIGSVASTWTLEELRRIMSYHVVDEVLTPDATGNLPRGEYSTLETSKKVVISSVGGVQFVNSARIVGKYNWVFEGGTIYTVFGVLNPDNTTVAPNASDSGVAFAGASFTTDVSFPITSTSSTNSSSLTSGGLSIGAKAAIGMGAVVFAIIATLLGFWIFHPGRSRQCASIKYEDGGYQLSDMSMSQKNLTSHPGTMGRGV</sequence>
<keyword evidence="5" id="KW-1185">Reference proteome</keyword>
<keyword evidence="1" id="KW-1133">Transmembrane helix</keyword>
<organism evidence="4 5">
    <name type="scientific">Fonsecaea pedrosoi CBS 271.37</name>
    <dbReference type="NCBI Taxonomy" id="1442368"/>
    <lineage>
        <taxon>Eukaryota</taxon>
        <taxon>Fungi</taxon>
        <taxon>Dikarya</taxon>
        <taxon>Ascomycota</taxon>
        <taxon>Pezizomycotina</taxon>
        <taxon>Eurotiomycetes</taxon>
        <taxon>Chaetothyriomycetidae</taxon>
        <taxon>Chaetothyriales</taxon>
        <taxon>Herpotrichiellaceae</taxon>
        <taxon>Fonsecaea</taxon>
    </lineage>
</organism>
<keyword evidence="1" id="KW-0472">Membrane</keyword>
<proteinExistence type="predicted"/>
<dbReference type="SMART" id="SM00554">
    <property type="entry name" value="FAS1"/>
    <property type="match status" value="2"/>
</dbReference>
<evidence type="ECO:0000256" key="2">
    <source>
        <dbReference type="SAM" id="SignalP"/>
    </source>
</evidence>
<dbReference type="Pfam" id="PF02469">
    <property type="entry name" value="Fasciclin"/>
    <property type="match status" value="1"/>
</dbReference>
<accession>A0A0D2FFA5</accession>
<feature type="signal peptide" evidence="2">
    <location>
        <begin position="1"/>
        <end position="22"/>
    </location>
</feature>
<dbReference type="OrthoDB" id="286301at2759"/>
<dbReference type="GeneID" id="25300217"/>
<gene>
    <name evidence="4" type="ORF">Z517_00727</name>
</gene>
<dbReference type="AlphaFoldDB" id="A0A0D2FFA5"/>